<dbReference type="InterPro" id="IPR029063">
    <property type="entry name" value="SAM-dependent_MTases_sf"/>
</dbReference>
<accession>A0A1H2LD10</accession>
<dbReference type="Pfam" id="PF08242">
    <property type="entry name" value="Methyltransf_12"/>
    <property type="match status" value="1"/>
</dbReference>
<dbReference type="CDD" id="cd02440">
    <property type="entry name" value="AdoMet_MTases"/>
    <property type="match status" value="1"/>
</dbReference>
<dbReference type="EMBL" id="LT629791">
    <property type="protein sequence ID" value="SDU78819.1"/>
    <property type="molecule type" value="Genomic_DNA"/>
</dbReference>
<reference evidence="3" key="1">
    <citation type="submission" date="2016-10" db="EMBL/GenBank/DDBJ databases">
        <authorList>
            <person name="Varghese N."/>
            <person name="Submissions S."/>
        </authorList>
    </citation>
    <scope>NUCLEOTIDE SEQUENCE [LARGE SCALE GENOMIC DNA]</scope>
    <source>
        <strain evidence="3">DSM 45079</strain>
    </source>
</reference>
<evidence type="ECO:0000313" key="3">
    <source>
        <dbReference type="Proteomes" id="UP000182977"/>
    </source>
</evidence>
<dbReference type="STRING" id="419479.SAMN04488563_5865"/>
<keyword evidence="2" id="KW-0808">Transferase</keyword>
<evidence type="ECO:0000313" key="2">
    <source>
        <dbReference type="EMBL" id="SDU78819.1"/>
    </source>
</evidence>
<dbReference type="Proteomes" id="UP000182977">
    <property type="component" value="Chromosome I"/>
</dbReference>
<name>A0A1H2LD10_9ACTN</name>
<proteinExistence type="predicted"/>
<keyword evidence="3" id="KW-1185">Reference proteome</keyword>
<dbReference type="GO" id="GO:0032259">
    <property type="term" value="P:methylation"/>
    <property type="evidence" value="ECO:0007669"/>
    <property type="project" value="UniProtKB-KW"/>
</dbReference>
<dbReference type="InterPro" id="IPR013217">
    <property type="entry name" value="Methyltransf_12"/>
</dbReference>
<dbReference type="Gene3D" id="3.40.50.150">
    <property type="entry name" value="Vaccinia Virus protein VP39"/>
    <property type="match status" value="1"/>
</dbReference>
<dbReference type="AlphaFoldDB" id="A0A1H2LD10"/>
<protein>
    <submittedName>
        <fullName evidence="2">Methyltransferase domain-containing protein</fullName>
    </submittedName>
</protein>
<dbReference type="SUPFAM" id="SSF53335">
    <property type="entry name" value="S-adenosyl-L-methionine-dependent methyltransferases"/>
    <property type="match status" value="1"/>
</dbReference>
<feature type="domain" description="Methyltransferase type 12" evidence="1">
    <location>
        <begin position="62"/>
        <end position="154"/>
    </location>
</feature>
<dbReference type="RefSeq" id="WP_046770723.1">
    <property type="nucleotide sequence ID" value="NZ_LBMC01000032.1"/>
</dbReference>
<dbReference type="OrthoDB" id="6064711at2"/>
<evidence type="ECO:0000259" key="1">
    <source>
        <dbReference type="Pfam" id="PF08242"/>
    </source>
</evidence>
<sequence length="423" mass="47064">MLAPASGDPDVVRSFYDAHPYPPPVPSLDLDRELGADERWRLADHHLLWPASRVREHEEILVAGCGTSQGARYAARHPHARVTAIDVSSVSLEHERRLRDQYDLSNLELQELPIERVGKLGRGFDRVVCTGVLHHLADPDAGLSALRDVMKPGAAAHLMVYAPYGRAGVHMLQEYCRRLDVGTTVAQIRDLAAMLDVLPQNHPLTFLLRTSPDFQNPDALADALLNPRERAYTVPELLAYLERCGLRFGRWYRQAPYLPQCGAIARSPHARALARLPGPEGYAAVELLRGTMVRHSLIAYRDDLAPAPCAQPFERADWSAAVPLRLPHTLCLQERLPPDAAAVMLNRAHQYSDLALPIGSAQKRMFDAIDGRRTITEVALESDADLGTTRTRDRVRAFLERLWSYDQVVFDLTGAGATPTTRT</sequence>
<keyword evidence="2" id="KW-0489">Methyltransferase</keyword>
<dbReference type="GO" id="GO:0008168">
    <property type="term" value="F:methyltransferase activity"/>
    <property type="evidence" value="ECO:0007669"/>
    <property type="project" value="UniProtKB-KW"/>
</dbReference>
<organism evidence="2 3">
    <name type="scientific">Jiangella alkaliphila</name>
    <dbReference type="NCBI Taxonomy" id="419479"/>
    <lineage>
        <taxon>Bacteria</taxon>
        <taxon>Bacillati</taxon>
        <taxon>Actinomycetota</taxon>
        <taxon>Actinomycetes</taxon>
        <taxon>Jiangellales</taxon>
        <taxon>Jiangellaceae</taxon>
        <taxon>Jiangella</taxon>
    </lineage>
</organism>
<gene>
    <name evidence="2" type="ORF">SAMN04488563_5865</name>
</gene>